<evidence type="ECO:0000256" key="7">
    <source>
        <dbReference type="SAM" id="MobiDB-lite"/>
    </source>
</evidence>
<keyword evidence="4 6" id="KW-0928">Hypersensitive response elicitation</keyword>
<evidence type="ECO:0000256" key="1">
    <source>
        <dbReference type="ARBA" id="ARBA00004613"/>
    </source>
</evidence>
<dbReference type="OMA" id="GLANCEN"/>
<keyword evidence="5 6" id="KW-1015">Disulfide bond</keyword>
<dbReference type="SUPFAM" id="SSF48647">
    <property type="entry name" value="Fungal elicitin"/>
    <property type="match status" value="1"/>
</dbReference>
<feature type="compositionally biased region" description="Polar residues" evidence="7">
    <location>
        <begin position="119"/>
        <end position="144"/>
    </location>
</feature>
<dbReference type="RefSeq" id="XP_024580687.1">
    <property type="nucleotide sequence ID" value="XM_024730407.1"/>
</dbReference>
<reference evidence="10" key="1">
    <citation type="submission" date="2014-09" db="EMBL/GenBank/DDBJ databases">
        <authorList>
            <person name="Sharma Rahul"/>
            <person name="Thines Marco"/>
        </authorList>
    </citation>
    <scope>NUCLEOTIDE SEQUENCE [LARGE SCALE GENOMIC DNA]</scope>
</reference>
<dbReference type="InterPro" id="IPR036470">
    <property type="entry name" value="Elicitin_sf"/>
</dbReference>
<evidence type="ECO:0000256" key="2">
    <source>
        <dbReference type="ARBA" id="ARBA00009544"/>
    </source>
</evidence>
<dbReference type="InterPro" id="IPR002200">
    <property type="entry name" value="Elicitin"/>
</dbReference>
<dbReference type="GO" id="GO:0005576">
    <property type="term" value="C:extracellular region"/>
    <property type="evidence" value="ECO:0007669"/>
    <property type="project" value="UniProtKB-SubCell"/>
</dbReference>
<name>A0A0P1ASS5_PLAHL</name>
<dbReference type="Pfam" id="PF00964">
    <property type="entry name" value="Elicitin"/>
    <property type="match status" value="1"/>
</dbReference>
<feature type="compositionally biased region" description="Low complexity" evidence="7">
    <location>
        <begin position="149"/>
        <end position="163"/>
    </location>
</feature>
<evidence type="ECO:0000313" key="10">
    <source>
        <dbReference type="Proteomes" id="UP000054928"/>
    </source>
</evidence>
<evidence type="ECO:0000313" key="9">
    <source>
        <dbReference type="EMBL" id="CEG44318.1"/>
    </source>
</evidence>
<evidence type="ECO:0000256" key="8">
    <source>
        <dbReference type="SAM" id="SignalP"/>
    </source>
</evidence>
<dbReference type="EMBL" id="CCYD01001204">
    <property type="protein sequence ID" value="CEG44318.1"/>
    <property type="molecule type" value="Genomic_DNA"/>
</dbReference>
<dbReference type="GeneID" id="36395742"/>
<keyword evidence="8" id="KW-0732">Signal</keyword>
<dbReference type="OrthoDB" id="163896at2759"/>
<feature type="region of interest" description="Disordered" evidence="7">
    <location>
        <begin position="115"/>
        <end position="163"/>
    </location>
</feature>
<accession>A0A0P1ASS5</accession>
<dbReference type="SMART" id="SM01187">
    <property type="entry name" value="Elicitin"/>
    <property type="match status" value="1"/>
</dbReference>
<comment type="similarity">
    <text evidence="2 6">Belongs to the elicitin family.</text>
</comment>
<comment type="subcellular location">
    <subcellularLocation>
        <location evidence="1 6">Secreted</location>
    </subcellularLocation>
</comment>
<evidence type="ECO:0000256" key="5">
    <source>
        <dbReference type="ARBA" id="ARBA00023157"/>
    </source>
</evidence>
<keyword evidence="3 6" id="KW-0964">Secreted</keyword>
<feature type="signal peptide" evidence="8">
    <location>
        <begin position="1"/>
        <end position="20"/>
    </location>
</feature>
<organism evidence="9 10">
    <name type="scientific">Plasmopara halstedii</name>
    <name type="common">Downy mildew of sunflower</name>
    <dbReference type="NCBI Taxonomy" id="4781"/>
    <lineage>
        <taxon>Eukaryota</taxon>
        <taxon>Sar</taxon>
        <taxon>Stramenopiles</taxon>
        <taxon>Oomycota</taxon>
        <taxon>Peronosporomycetes</taxon>
        <taxon>Peronosporales</taxon>
        <taxon>Peronosporaceae</taxon>
        <taxon>Plasmopara</taxon>
    </lineage>
</organism>
<sequence length="184" mass="19514">MKAVFLSATALIAAATYSKAADCDMNKIESLLYPNATQGLASCANATGIDIFAVNQFPTSDQVELLSENVVCANYYNQINQVANAEIQCNVTIEGVPVIFGGLIADFLMGKTGNETDENSGSIEFQSESASQYSDPTNQDSSAVDSDSRSNTPDDTTDSSGSSRTQLFSFFACGLATVMMIAYQ</sequence>
<proteinExistence type="inferred from homology"/>
<dbReference type="AlphaFoldDB" id="A0A0P1ASS5"/>
<dbReference type="Proteomes" id="UP000054928">
    <property type="component" value="Unassembled WGS sequence"/>
</dbReference>
<keyword evidence="10" id="KW-1185">Reference proteome</keyword>
<comment type="function">
    <text evidence="6">Induces local and distal defense responses (incompatible hypersensitive reaction) in plants from the solanaceae and cruciferae families. Elicits leaf necrosis and causes the accumulation of pathogenesis-related proteins. Might interact with the lipidic molecules of the plasma membrane.</text>
</comment>
<feature type="chain" id="PRO_5006058895" description="Elicitin" evidence="8">
    <location>
        <begin position="21"/>
        <end position="184"/>
    </location>
</feature>
<dbReference type="Gene3D" id="1.10.239.10">
    <property type="entry name" value="Elicitin domain"/>
    <property type="match status" value="1"/>
</dbReference>
<evidence type="ECO:0000256" key="6">
    <source>
        <dbReference type="RuleBase" id="RU368111"/>
    </source>
</evidence>
<protein>
    <recommendedName>
        <fullName evidence="6">Elicitin</fullName>
    </recommendedName>
</protein>
<evidence type="ECO:0000256" key="3">
    <source>
        <dbReference type="ARBA" id="ARBA00022525"/>
    </source>
</evidence>
<dbReference type="GO" id="GO:0052040">
    <property type="term" value="P:symbiont-mediated perturbation of host programmed cell death"/>
    <property type="evidence" value="ECO:0007669"/>
    <property type="project" value="UniProtKB-UniRule"/>
</dbReference>
<evidence type="ECO:0000256" key="4">
    <source>
        <dbReference type="ARBA" id="ARBA00022978"/>
    </source>
</evidence>